<name>A0A437A6L0_ARTFL</name>
<dbReference type="EMBL" id="SAEB01000006">
    <property type="protein sequence ID" value="RVD86782.1"/>
    <property type="molecule type" value="Genomic_DNA"/>
</dbReference>
<dbReference type="OrthoDB" id="2110422at2759"/>
<reference evidence="3 4" key="1">
    <citation type="submission" date="2019-01" db="EMBL/GenBank/DDBJ databases">
        <title>Intercellular communication is required for trap formation in the nematode-trapping fungus Duddingtonia flagrans.</title>
        <authorList>
            <person name="Youssar L."/>
            <person name="Wernet V."/>
            <person name="Hensel N."/>
            <person name="Hildebrandt H.-G."/>
            <person name="Fischer R."/>
        </authorList>
    </citation>
    <scope>NUCLEOTIDE SEQUENCE [LARGE SCALE GENOMIC DNA]</scope>
    <source>
        <strain evidence="3 4">CBS H-5679</strain>
    </source>
</reference>
<proteinExistence type="predicted"/>
<keyword evidence="1" id="KW-0472">Membrane</keyword>
<dbReference type="VEuPathDB" id="FungiDB:DFL_005040"/>
<dbReference type="PANTHER" id="PTHR40629">
    <property type="entry name" value="PRO41 PROTEIN"/>
    <property type="match status" value="1"/>
</dbReference>
<evidence type="ECO:0000313" key="4">
    <source>
        <dbReference type="Proteomes" id="UP000283090"/>
    </source>
</evidence>
<dbReference type="AlphaFoldDB" id="A0A437A6L0"/>
<evidence type="ECO:0000259" key="2">
    <source>
        <dbReference type="Pfam" id="PF24853"/>
    </source>
</evidence>
<protein>
    <recommendedName>
        <fullName evidence="2">DUF7727 domain-containing protein</fullName>
    </recommendedName>
</protein>
<sequence length="146" mass="16165">MGKLIKNHLARLIVMTAATYQIAAGVHGYFWPKIFWDMWTTTLNPLVTPAPILQTLNVLAGLFMLAWEYPFPLLVPGTAFHRSIVARLVALPIVTLIAVLLYQGTNPALYYIVGAVVYLWALNEGEVVCMPWKVPTKGKNQGGSRA</sequence>
<organism evidence="3 4">
    <name type="scientific">Arthrobotrys flagrans</name>
    <name type="common">Nematode-trapping fungus</name>
    <name type="synonym">Trichothecium flagrans</name>
    <dbReference type="NCBI Taxonomy" id="97331"/>
    <lineage>
        <taxon>Eukaryota</taxon>
        <taxon>Fungi</taxon>
        <taxon>Dikarya</taxon>
        <taxon>Ascomycota</taxon>
        <taxon>Pezizomycotina</taxon>
        <taxon>Orbiliomycetes</taxon>
        <taxon>Orbiliales</taxon>
        <taxon>Orbiliaceae</taxon>
        <taxon>Arthrobotrys</taxon>
    </lineage>
</organism>
<dbReference type="InterPro" id="IPR056144">
    <property type="entry name" value="DUF7727"/>
</dbReference>
<evidence type="ECO:0000256" key="1">
    <source>
        <dbReference type="SAM" id="Phobius"/>
    </source>
</evidence>
<dbReference type="PANTHER" id="PTHR40629:SF1">
    <property type="entry name" value="PRO41 PROTEIN"/>
    <property type="match status" value="1"/>
</dbReference>
<comment type="caution">
    <text evidence="3">The sequence shown here is derived from an EMBL/GenBank/DDBJ whole genome shotgun (WGS) entry which is preliminary data.</text>
</comment>
<feature type="transmembrane region" description="Helical" evidence="1">
    <location>
        <begin position="84"/>
        <end position="102"/>
    </location>
</feature>
<feature type="transmembrane region" description="Helical" evidence="1">
    <location>
        <begin position="51"/>
        <end position="72"/>
    </location>
</feature>
<keyword evidence="4" id="KW-1185">Reference proteome</keyword>
<feature type="transmembrane region" description="Helical" evidence="1">
    <location>
        <begin position="108"/>
        <end position="129"/>
    </location>
</feature>
<gene>
    <name evidence="3" type="ORF">DFL_005040</name>
</gene>
<evidence type="ECO:0000313" key="3">
    <source>
        <dbReference type="EMBL" id="RVD86782.1"/>
    </source>
</evidence>
<dbReference type="GeneID" id="93587351"/>
<feature type="transmembrane region" description="Helical" evidence="1">
    <location>
        <begin position="12"/>
        <end position="31"/>
    </location>
</feature>
<dbReference type="Proteomes" id="UP000283090">
    <property type="component" value="Unassembled WGS sequence"/>
</dbReference>
<keyword evidence="1" id="KW-1133">Transmembrane helix</keyword>
<feature type="domain" description="DUF7727" evidence="2">
    <location>
        <begin position="1"/>
        <end position="126"/>
    </location>
</feature>
<accession>A0A437A6L0</accession>
<dbReference type="RefSeq" id="XP_067492326.1">
    <property type="nucleotide sequence ID" value="XM_067634239.1"/>
</dbReference>
<dbReference type="Pfam" id="PF24853">
    <property type="entry name" value="DUF7727"/>
    <property type="match status" value="1"/>
</dbReference>
<keyword evidence="1" id="KW-0812">Transmembrane</keyword>